<dbReference type="EMBL" id="CAJOBP010089568">
    <property type="protein sequence ID" value="CAF4942301.1"/>
    <property type="molecule type" value="Genomic_DNA"/>
</dbReference>
<feature type="non-terminal residue" evidence="2">
    <location>
        <position position="80"/>
    </location>
</feature>
<feature type="compositionally biased region" description="Polar residues" evidence="1">
    <location>
        <begin position="49"/>
        <end position="59"/>
    </location>
</feature>
<accession>A0A821XGX7</accession>
<dbReference type="Proteomes" id="UP000663873">
    <property type="component" value="Unassembled WGS sequence"/>
</dbReference>
<organism evidence="2 3">
    <name type="scientific">Rotaria socialis</name>
    <dbReference type="NCBI Taxonomy" id="392032"/>
    <lineage>
        <taxon>Eukaryota</taxon>
        <taxon>Metazoa</taxon>
        <taxon>Spiralia</taxon>
        <taxon>Gnathifera</taxon>
        <taxon>Rotifera</taxon>
        <taxon>Eurotatoria</taxon>
        <taxon>Bdelloidea</taxon>
        <taxon>Philodinida</taxon>
        <taxon>Philodinidae</taxon>
        <taxon>Rotaria</taxon>
    </lineage>
</organism>
<protein>
    <submittedName>
        <fullName evidence="2">Uncharacterized protein</fullName>
    </submittedName>
</protein>
<reference evidence="2" key="1">
    <citation type="submission" date="2021-02" db="EMBL/GenBank/DDBJ databases">
        <authorList>
            <person name="Nowell W R."/>
        </authorList>
    </citation>
    <scope>NUCLEOTIDE SEQUENCE</scope>
</reference>
<name>A0A821XGX7_9BILA</name>
<evidence type="ECO:0000256" key="1">
    <source>
        <dbReference type="SAM" id="MobiDB-lite"/>
    </source>
</evidence>
<dbReference type="AlphaFoldDB" id="A0A821XGX7"/>
<feature type="region of interest" description="Disordered" evidence="1">
    <location>
        <begin position="1"/>
        <end position="29"/>
    </location>
</feature>
<sequence length="80" mass="8870">QGVAATPRILSLDDDELDENRSTNENATRVQSVVIAENSIRVQSEVIAENSNSNDNNVSAPEDNENIRMNTNDEKQLRSN</sequence>
<evidence type="ECO:0000313" key="2">
    <source>
        <dbReference type="EMBL" id="CAF4942301.1"/>
    </source>
</evidence>
<gene>
    <name evidence="2" type="ORF">UJA718_LOCUS47379</name>
</gene>
<feature type="non-terminal residue" evidence="2">
    <location>
        <position position="1"/>
    </location>
</feature>
<feature type="compositionally biased region" description="Basic and acidic residues" evidence="1">
    <location>
        <begin position="71"/>
        <end position="80"/>
    </location>
</feature>
<proteinExistence type="predicted"/>
<keyword evidence="3" id="KW-1185">Reference proteome</keyword>
<evidence type="ECO:0000313" key="3">
    <source>
        <dbReference type="Proteomes" id="UP000663873"/>
    </source>
</evidence>
<comment type="caution">
    <text evidence="2">The sequence shown here is derived from an EMBL/GenBank/DDBJ whole genome shotgun (WGS) entry which is preliminary data.</text>
</comment>
<feature type="region of interest" description="Disordered" evidence="1">
    <location>
        <begin position="47"/>
        <end position="80"/>
    </location>
</feature>